<dbReference type="InterPro" id="IPR001650">
    <property type="entry name" value="Helicase_C-like"/>
</dbReference>
<evidence type="ECO:0000256" key="1">
    <source>
        <dbReference type="ARBA" id="ARBA00008792"/>
    </source>
</evidence>
<proteinExistence type="inferred from homology"/>
<evidence type="ECO:0000256" key="3">
    <source>
        <dbReference type="ARBA" id="ARBA00022801"/>
    </source>
</evidence>
<dbReference type="InterPro" id="IPR003593">
    <property type="entry name" value="AAA+_ATPase"/>
</dbReference>
<dbReference type="PROSITE" id="PS00690">
    <property type="entry name" value="DEAH_ATP_HELICASE"/>
    <property type="match status" value="1"/>
</dbReference>
<evidence type="ECO:0000256" key="4">
    <source>
        <dbReference type="ARBA" id="ARBA00022806"/>
    </source>
</evidence>
<dbReference type="RefSeq" id="WP_245958189.1">
    <property type="nucleotide sequence ID" value="NZ_QNRR01000005.1"/>
</dbReference>
<protein>
    <submittedName>
        <fullName evidence="8">ATP-dependent helicase HrpA</fullName>
    </submittedName>
</protein>
<dbReference type="Pfam" id="PF00270">
    <property type="entry name" value="DEAD"/>
    <property type="match status" value="1"/>
</dbReference>
<dbReference type="GO" id="GO:0005524">
    <property type="term" value="F:ATP binding"/>
    <property type="evidence" value="ECO:0007669"/>
    <property type="project" value="UniProtKB-KW"/>
</dbReference>
<feature type="domain" description="Helicase ATP-binding" evidence="6">
    <location>
        <begin position="23"/>
        <end position="186"/>
    </location>
</feature>
<dbReference type="SMART" id="SM00382">
    <property type="entry name" value="AAA"/>
    <property type="match status" value="1"/>
</dbReference>
<organism evidence="8 9">
    <name type="scientific">Roseimicrobium gellanilyticum</name>
    <dbReference type="NCBI Taxonomy" id="748857"/>
    <lineage>
        <taxon>Bacteria</taxon>
        <taxon>Pseudomonadati</taxon>
        <taxon>Verrucomicrobiota</taxon>
        <taxon>Verrucomicrobiia</taxon>
        <taxon>Verrucomicrobiales</taxon>
        <taxon>Verrucomicrobiaceae</taxon>
        <taxon>Roseimicrobium</taxon>
    </lineage>
</organism>
<evidence type="ECO:0000256" key="5">
    <source>
        <dbReference type="ARBA" id="ARBA00022840"/>
    </source>
</evidence>
<dbReference type="Gene3D" id="3.40.50.300">
    <property type="entry name" value="P-loop containing nucleotide triphosphate hydrolases"/>
    <property type="match status" value="2"/>
</dbReference>
<evidence type="ECO:0000259" key="6">
    <source>
        <dbReference type="PROSITE" id="PS51192"/>
    </source>
</evidence>
<keyword evidence="9" id="KW-1185">Reference proteome</keyword>
<dbReference type="PROSITE" id="PS51192">
    <property type="entry name" value="HELICASE_ATP_BIND_1"/>
    <property type="match status" value="1"/>
</dbReference>
<dbReference type="PANTHER" id="PTHR18934:SF99">
    <property type="entry name" value="ATP-DEPENDENT RNA HELICASE DHX37-RELATED"/>
    <property type="match status" value="1"/>
</dbReference>
<name>A0A366HLP2_9BACT</name>
<dbReference type="InterPro" id="IPR027417">
    <property type="entry name" value="P-loop_NTPase"/>
</dbReference>
<dbReference type="GO" id="GO:0003723">
    <property type="term" value="F:RNA binding"/>
    <property type="evidence" value="ECO:0007669"/>
    <property type="project" value="TreeGrafter"/>
</dbReference>
<dbReference type="PROSITE" id="PS51194">
    <property type="entry name" value="HELICASE_CTER"/>
    <property type="match status" value="1"/>
</dbReference>
<dbReference type="Pfam" id="PF00271">
    <property type="entry name" value="Helicase_C"/>
    <property type="match status" value="1"/>
</dbReference>
<dbReference type="Proteomes" id="UP000253426">
    <property type="component" value="Unassembled WGS sequence"/>
</dbReference>
<keyword evidence="3" id="KW-0378">Hydrolase</keyword>
<reference evidence="8 9" key="1">
    <citation type="submission" date="2018-06" db="EMBL/GenBank/DDBJ databases">
        <title>Genomic Encyclopedia of Type Strains, Phase IV (KMG-IV): sequencing the most valuable type-strain genomes for metagenomic binning, comparative biology and taxonomic classification.</title>
        <authorList>
            <person name="Goeker M."/>
        </authorList>
    </citation>
    <scope>NUCLEOTIDE SEQUENCE [LARGE SCALE GENOMIC DNA]</scope>
    <source>
        <strain evidence="8 9">DSM 25532</strain>
    </source>
</reference>
<feature type="domain" description="Helicase C-terminal" evidence="7">
    <location>
        <begin position="215"/>
        <end position="379"/>
    </location>
</feature>
<dbReference type="AlphaFoldDB" id="A0A366HLP2"/>
<dbReference type="SUPFAM" id="SSF52540">
    <property type="entry name" value="P-loop containing nucleoside triphosphate hydrolases"/>
    <property type="match status" value="1"/>
</dbReference>
<dbReference type="SMART" id="SM00490">
    <property type="entry name" value="HELICc"/>
    <property type="match status" value="1"/>
</dbReference>
<keyword evidence="4 8" id="KW-0347">Helicase</keyword>
<sequence>MSPTLNIRYPADLPITARREEIVAAIRQHQVVILAGETGSGKTTQLPKMCLEALPEARGKIGCTQPRRVAAMSVSKRVAEELNVPWGGLVGCKMRFADDTSRDTRVKFMTDGILLAEIQSDPMLRGYSVLILDEAHERSLNIDFLLGYLVGLLKKRPDLKLLVTSATIDTEAFSKAFGNAPIIEVSGRLYPVEIRYKPFEEEDEDMGVIDAAVAAVEDALIESNDGDILVFMPTERDIRDARDLIEGRIGNGYEVLPLFGRMASAEQQRIFAPGRKRRVVIATNVAETSITIPRIRYVIDSGLARVSRYNARTRTKRLPVEAVSQSSANQRAGRAGRVQDGVCIRLFSQEDYLKRERFTMPEIQRANLAEVILRMKAFKLGDIESFPFINPPTQAAVRGGYELLRELGSLSDTHELTSLGHELAKLPLDPTLGRMLLQAREERVLPEMLVIAAGLSIPDPRERPEEKKEQANAAHKAFAAPDSDFMTLWKIWSASPEPGQRSRNALGKFCKSGFLSFTRMTEWRDIWKQLTETFDRDLRESAAAGELKTNLSVEDRIHRCILAGQLSHIALKEGKNIYKAGGNREVMLFPGSNLYERREKNAPHAKPGQQEKSKQPAWIVAGEIVHTSQLFARTVAKIQPDWIAELGAHLVQYKYSEPQWHAKAGRVLVTQRTLLHGLEVKRQSIDFGKVDAVAATDLFIRGALIDNRDTPITLRFYKHNHTVREKIETMLTRVRDNRVYAIDERLFTFYQRHLSGANISSIHDLNKFVNERAAEQPSFLCVTEEELTRGEDFACDPKLFPDQVSVGNSVLPVTYQYRPGEEDDGVTVRVPMQIAAHLTSAQVQWMVPGLREEIATVLMRALPRALRRSFMPIEAKAREVAHEFDPGTGDFFATFASHLTRRYGIDVKPEDWPPNSLPGHLHPRVEVLDQKKNTLMVGRDLSEIQKTVKKRDVKSDAWEKTVARVERHALKAWSFGDLPESLVVEHVAGVEVRGWFGLAAREHEVDVRLYRTREEAARVSVGGVRKLAEIALGKDLVWLMKELRMLNIPGSGSANLTKQLPVSFHAALSQMHVGGSSSAGATSAPVAKNSSPADQMQRSAYEHILAHALRLDPVFPLTEKRFLALCDTVRRELPALTHRVKSLVTQVQEQKGKLLTLSKRYPGLEKDVQRLVPPDVLAVTPHAQLTHLARYLKAIQVRNDRWIANAAKDDAKADLIADFAFDAWPTHVPKSQHETYRWMLEEFRVQVFAPELGTAQPVSEKRLEAMLG</sequence>
<dbReference type="InterPro" id="IPR002464">
    <property type="entry name" value="DNA/RNA_helicase_DEAH_CS"/>
</dbReference>
<keyword evidence="2" id="KW-0547">Nucleotide-binding</keyword>
<dbReference type="EMBL" id="QNRR01000005">
    <property type="protein sequence ID" value="RBP43850.1"/>
    <property type="molecule type" value="Genomic_DNA"/>
</dbReference>
<dbReference type="SMART" id="SM00847">
    <property type="entry name" value="HA2"/>
    <property type="match status" value="1"/>
</dbReference>
<evidence type="ECO:0000256" key="2">
    <source>
        <dbReference type="ARBA" id="ARBA00022741"/>
    </source>
</evidence>
<comment type="similarity">
    <text evidence="1">Belongs to the DEAD box helicase family. DEAH subfamily.</text>
</comment>
<gene>
    <name evidence="8" type="ORF">DES53_105249</name>
</gene>
<keyword evidence="5" id="KW-0067">ATP-binding</keyword>
<dbReference type="InterPro" id="IPR011709">
    <property type="entry name" value="DEAD-box_helicase_OB_fold"/>
</dbReference>
<dbReference type="InterPro" id="IPR010222">
    <property type="entry name" value="RNA_helicase_HrpA"/>
</dbReference>
<dbReference type="Pfam" id="PF11898">
    <property type="entry name" value="DUF3418"/>
    <property type="match status" value="1"/>
</dbReference>
<dbReference type="GO" id="GO:0016787">
    <property type="term" value="F:hydrolase activity"/>
    <property type="evidence" value="ECO:0007669"/>
    <property type="project" value="UniProtKB-KW"/>
</dbReference>
<accession>A0A366HLP2</accession>
<dbReference type="Pfam" id="PF07717">
    <property type="entry name" value="OB_NTP_bind"/>
    <property type="match status" value="1"/>
</dbReference>
<dbReference type="SMART" id="SM00487">
    <property type="entry name" value="DEXDc"/>
    <property type="match status" value="1"/>
</dbReference>
<dbReference type="PANTHER" id="PTHR18934">
    <property type="entry name" value="ATP-DEPENDENT RNA HELICASE"/>
    <property type="match status" value="1"/>
</dbReference>
<dbReference type="GO" id="GO:0003724">
    <property type="term" value="F:RNA helicase activity"/>
    <property type="evidence" value="ECO:0007669"/>
    <property type="project" value="InterPro"/>
</dbReference>
<dbReference type="InterPro" id="IPR014001">
    <property type="entry name" value="Helicase_ATP-bd"/>
</dbReference>
<dbReference type="InterPro" id="IPR007502">
    <property type="entry name" value="Helicase-assoc_dom"/>
</dbReference>
<dbReference type="InterPro" id="IPR024590">
    <property type="entry name" value="HrpA_C"/>
</dbReference>
<dbReference type="FunFam" id="1.20.120.1080:FF:000005">
    <property type="entry name" value="ATP-dependent helicase HrpA"/>
    <property type="match status" value="1"/>
</dbReference>
<dbReference type="InterPro" id="IPR011545">
    <property type="entry name" value="DEAD/DEAH_box_helicase_dom"/>
</dbReference>
<dbReference type="Gene3D" id="1.20.120.1080">
    <property type="match status" value="1"/>
</dbReference>
<evidence type="ECO:0000259" key="7">
    <source>
        <dbReference type="PROSITE" id="PS51194"/>
    </source>
</evidence>
<dbReference type="NCBIfam" id="TIGR01967">
    <property type="entry name" value="DEAH_box_HrpA"/>
    <property type="match status" value="1"/>
</dbReference>
<dbReference type="CDD" id="cd18791">
    <property type="entry name" value="SF2_C_RHA"/>
    <property type="match status" value="1"/>
</dbReference>
<evidence type="ECO:0000313" key="8">
    <source>
        <dbReference type="EMBL" id="RBP43850.1"/>
    </source>
</evidence>
<dbReference type="Pfam" id="PF21010">
    <property type="entry name" value="HA2_C"/>
    <property type="match status" value="1"/>
</dbReference>
<evidence type="ECO:0000313" key="9">
    <source>
        <dbReference type="Proteomes" id="UP000253426"/>
    </source>
</evidence>
<comment type="caution">
    <text evidence="8">The sequence shown here is derived from an EMBL/GenBank/DDBJ whole genome shotgun (WGS) entry which is preliminary data.</text>
</comment>